<dbReference type="RefSeq" id="WP_129185129.1">
    <property type="nucleotide sequence ID" value="NZ_JAGIOG010000001.1"/>
</dbReference>
<dbReference type="GO" id="GO:0005576">
    <property type="term" value="C:extracellular region"/>
    <property type="evidence" value="ECO:0007669"/>
    <property type="project" value="UniProtKB-SubCell"/>
</dbReference>
<accession>A0A641AHN5</accession>
<evidence type="ECO:0000256" key="5">
    <source>
        <dbReference type="ARBA" id="ARBA00022801"/>
    </source>
</evidence>
<dbReference type="AlphaFoldDB" id="A0A641AHN5"/>
<evidence type="ECO:0000256" key="4">
    <source>
        <dbReference type="ARBA" id="ARBA00022729"/>
    </source>
</evidence>
<protein>
    <recommendedName>
        <fullName evidence="9">Neutral metalloproteinase</fullName>
        <ecNumber evidence="9">3.4.24.-</ecNumber>
    </recommendedName>
</protein>
<dbReference type="InterPro" id="IPR011096">
    <property type="entry name" value="FTP_domain"/>
</dbReference>
<evidence type="ECO:0000259" key="11">
    <source>
        <dbReference type="Pfam" id="PF02868"/>
    </source>
</evidence>
<keyword evidence="7 9" id="KW-0482">Metalloprotease</keyword>
<keyword evidence="6 9" id="KW-0862">Zinc</keyword>
<dbReference type="Gene3D" id="3.10.450.490">
    <property type="match status" value="1"/>
</dbReference>
<dbReference type="EMBL" id="SDPP02000005">
    <property type="protein sequence ID" value="KAA1373610.1"/>
    <property type="molecule type" value="Genomic_DNA"/>
</dbReference>
<keyword evidence="3" id="KW-0479">Metal-binding</keyword>
<dbReference type="InterPro" id="IPR001570">
    <property type="entry name" value="Peptidase_M4_C_domain"/>
</dbReference>
<sequence length="535" mass="54692">MKKVIAAAGGTLLATGLCVAVPSPGTAATNPTSDPAAVAKDYIQENPGRVRAGTDDAFTATRTATSPDGSSHVRFSRTYKGLPVVGGDFVVHLSTAEKVTGTSVAQAEKIAVSTAPKVTKGVAQQKALGASKAASPDAAASRLVVDARSGTPALAYRTVVTGVQADGQTPSRRIVLTDASSGSVRSSEETILTPIKVGTVSGAASPASASPTATATGTGRGIFIGTVPLSTSTGSSGYSLVDAVRGNGRTCDLKNRTSGTCTTFTDADNAWGNGSYTDRASAAVDAHYGASTTFDYFKNVQGRNGIFGNGTGVPSRVHYGNSYINAFWDGAQMTYGDGSGNRAPLVAIDVAGHEMTHGVTENTAGLGYSGDAGGLNEATSDIFGTMVEFYANSSADTPDFLIGEKIDINGDGTPLRYMDDPSKDGASYRCWSSAVPGSDPHYSSGVGNHLFFLLANGSGQTTYGNSPTCNGSTVTGIGRDKAAKIWFNALDHYMTSTETYAKARLDTVQAATDLYGASSAEVAAVKATWSAVNVS</sequence>
<dbReference type="PANTHER" id="PTHR33794:SF1">
    <property type="entry name" value="BACILLOLYSIN"/>
    <property type="match status" value="1"/>
</dbReference>
<feature type="active site" evidence="8">
    <location>
        <position position="354"/>
    </location>
</feature>
<reference evidence="13" key="1">
    <citation type="submission" date="2019-09" db="EMBL/GenBank/DDBJ databases">
        <authorList>
            <person name="Li J."/>
        </authorList>
    </citation>
    <scope>NUCLEOTIDE SEQUENCE [LARGE SCALE GENOMIC DNA]</scope>
    <source>
        <strain evidence="13">NRBC 14897</strain>
    </source>
</reference>
<keyword evidence="9" id="KW-0964">Secreted</keyword>
<dbReference type="Pfam" id="PF01447">
    <property type="entry name" value="Peptidase_M4"/>
    <property type="match status" value="1"/>
</dbReference>
<feature type="signal peptide" evidence="9">
    <location>
        <begin position="1"/>
        <end position="27"/>
    </location>
</feature>
<dbReference type="Gene3D" id="1.10.390.10">
    <property type="entry name" value="Neutral Protease Domain 2"/>
    <property type="match status" value="1"/>
</dbReference>
<comment type="similarity">
    <text evidence="1 9">Belongs to the peptidase M4 family.</text>
</comment>
<evidence type="ECO:0000256" key="3">
    <source>
        <dbReference type="ARBA" id="ARBA00022723"/>
    </source>
</evidence>
<evidence type="ECO:0000256" key="6">
    <source>
        <dbReference type="ARBA" id="ARBA00022833"/>
    </source>
</evidence>
<gene>
    <name evidence="13" type="ORF">ESP62_016765</name>
</gene>
<keyword evidence="14" id="KW-1185">Reference proteome</keyword>
<evidence type="ECO:0000313" key="14">
    <source>
        <dbReference type="Proteomes" id="UP001515100"/>
    </source>
</evidence>
<evidence type="ECO:0000313" key="13">
    <source>
        <dbReference type="EMBL" id="KAA1373610.1"/>
    </source>
</evidence>
<dbReference type="InterPro" id="IPR013856">
    <property type="entry name" value="Peptidase_M4_domain"/>
</dbReference>
<feature type="domain" description="Peptidase M4" evidence="10">
    <location>
        <begin position="216"/>
        <end position="361"/>
    </location>
</feature>
<organism evidence="13 14">
    <name type="scientific">Aeromicrobium fastidiosum</name>
    <dbReference type="NCBI Taxonomy" id="52699"/>
    <lineage>
        <taxon>Bacteria</taxon>
        <taxon>Bacillati</taxon>
        <taxon>Actinomycetota</taxon>
        <taxon>Actinomycetes</taxon>
        <taxon>Propionibacteriales</taxon>
        <taxon>Nocardioidaceae</taxon>
        <taxon>Aeromicrobium</taxon>
    </lineage>
</organism>
<feature type="active site" description="Proton donor" evidence="8">
    <location>
        <position position="441"/>
    </location>
</feature>
<comment type="subcellular location">
    <subcellularLocation>
        <location evidence="9">Secreted</location>
    </subcellularLocation>
</comment>
<dbReference type="PRINTS" id="PR00730">
    <property type="entry name" value="THERMOLYSIN"/>
</dbReference>
<dbReference type="InterPro" id="IPR050728">
    <property type="entry name" value="Zinc_Metalloprotease_M4"/>
</dbReference>
<dbReference type="GO" id="GO:0046872">
    <property type="term" value="F:metal ion binding"/>
    <property type="evidence" value="ECO:0007669"/>
    <property type="project" value="UniProtKB-UniRule"/>
</dbReference>
<comment type="cofactor">
    <cofactor evidence="9">
        <name>Zn(2+)</name>
        <dbReference type="ChEBI" id="CHEBI:29105"/>
    </cofactor>
</comment>
<evidence type="ECO:0000256" key="2">
    <source>
        <dbReference type="ARBA" id="ARBA00022670"/>
    </source>
</evidence>
<dbReference type="InterPro" id="IPR027268">
    <property type="entry name" value="Peptidase_M4/M1_CTD_sf"/>
</dbReference>
<name>A0A641AHN5_9ACTN</name>
<dbReference type="Proteomes" id="UP001515100">
    <property type="component" value="Unassembled WGS sequence"/>
</dbReference>
<keyword evidence="4 9" id="KW-0732">Signal</keyword>
<dbReference type="InterPro" id="IPR023612">
    <property type="entry name" value="Peptidase_M4"/>
</dbReference>
<evidence type="ECO:0000256" key="1">
    <source>
        <dbReference type="ARBA" id="ARBA00009388"/>
    </source>
</evidence>
<keyword evidence="5 9" id="KW-0378">Hydrolase</keyword>
<dbReference type="CDD" id="cd09597">
    <property type="entry name" value="M4_TLP"/>
    <property type="match status" value="1"/>
</dbReference>
<feature type="domain" description="Peptidase M4 C-terminal" evidence="11">
    <location>
        <begin position="364"/>
        <end position="534"/>
    </location>
</feature>
<comment type="caution">
    <text evidence="13">The sequence shown here is derived from an EMBL/GenBank/DDBJ whole genome shotgun (WGS) entry which is preliminary data.</text>
</comment>
<comment type="function">
    <text evidence="9">Extracellular zinc metalloprotease.</text>
</comment>
<dbReference type="Gene3D" id="3.10.170.10">
    <property type="match status" value="1"/>
</dbReference>
<keyword evidence="2 9" id="KW-0645">Protease</keyword>
<evidence type="ECO:0000256" key="9">
    <source>
        <dbReference type="RuleBase" id="RU366073"/>
    </source>
</evidence>
<dbReference type="Pfam" id="PF07504">
    <property type="entry name" value="FTP"/>
    <property type="match status" value="1"/>
</dbReference>
<evidence type="ECO:0000256" key="8">
    <source>
        <dbReference type="PIRSR" id="PIRSR623612-1"/>
    </source>
</evidence>
<dbReference type="EC" id="3.4.24.-" evidence="9"/>
<evidence type="ECO:0000259" key="12">
    <source>
        <dbReference type="Pfam" id="PF07504"/>
    </source>
</evidence>
<dbReference type="PANTHER" id="PTHR33794">
    <property type="entry name" value="BACILLOLYSIN"/>
    <property type="match status" value="1"/>
</dbReference>
<feature type="domain" description="FTP" evidence="12">
    <location>
        <begin position="56"/>
        <end position="100"/>
    </location>
</feature>
<dbReference type="SUPFAM" id="SSF55486">
    <property type="entry name" value="Metalloproteases ('zincins'), catalytic domain"/>
    <property type="match status" value="1"/>
</dbReference>
<dbReference type="GO" id="GO:0004222">
    <property type="term" value="F:metalloendopeptidase activity"/>
    <property type="evidence" value="ECO:0007669"/>
    <property type="project" value="UniProtKB-UniRule"/>
</dbReference>
<dbReference type="GO" id="GO:0006508">
    <property type="term" value="P:proteolysis"/>
    <property type="evidence" value="ECO:0007669"/>
    <property type="project" value="UniProtKB-KW"/>
</dbReference>
<proteinExistence type="inferred from homology"/>
<dbReference type="OrthoDB" id="291295at2"/>
<evidence type="ECO:0000259" key="10">
    <source>
        <dbReference type="Pfam" id="PF01447"/>
    </source>
</evidence>
<evidence type="ECO:0000256" key="7">
    <source>
        <dbReference type="ARBA" id="ARBA00023049"/>
    </source>
</evidence>
<dbReference type="Pfam" id="PF02868">
    <property type="entry name" value="Peptidase_M4_C"/>
    <property type="match status" value="1"/>
</dbReference>
<feature type="chain" id="PRO_5025098599" description="Neutral metalloproteinase" evidence="9">
    <location>
        <begin position="28"/>
        <end position="535"/>
    </location>
</feature>